<geneLocation type="plasmid" evidence="4 5">
    <name>pAACI02</name>
</geneLocation>
<dbReference type="EMBL" id="CP001729">
    <property type="protein sequence ID" value="ACV60060.1"/>
    <property type="molecule type" value="Genomic_DNA"/>
</dbReference>
<keyword evidence="5" id="KW-1185">Reference proteome</keyword>
<dbReference type="SUPFAM" id="SSF53098">
    <property type="entry name" value="Ribonuclease H-like"/>
    <property type="match status" value="1"/>
</dbReference>
<gene>
    <name evidence="4" type="ordered locus">Aaci_3060</name>
</gene>
<name>C8WYG6_ALIAD</name>
<feature type="region of interest" description="Disordered" evidence="2">
    <location>
        <begin position="526"/>
        <end position="573"/>
    </location>
</feature>
<dbReference type="GO" id="GO:0003677">
    <property type="term" value="F:DNA binding"/>
    <property type="evidence" value="ECO:0007669"/>
    <property type="project" value="InterPro"/>
</dbReference>
<dbReference type="InterPro" id="IPR002559">
    <property type="entry name" value="Transposase_11"/>
</dbReference>
<evidence type="ECO:0000256" key="2">
    <source>
        <dbReference type="SAM" id="MobiDB-lite"/>
    </source>
</evidence>
<feature type="coiled-coil region" evidence="1">
    <location>
        <begin position="361"/>
        <end position="388"/>
    </location>
</feature>
<reference evidence="4 5" key="2">
    <citation type="journal article" date="2010" name="Stand. Genomic Sci.">
        <title>Complete genome sequence of Alicyclobacillus acidocaldarius type strain (104-IA).</title>
        <authorList>
            <person name="Mavromatis K."/>
            <person name="Sikorski J."/>
            <person name="Lapidus A."/>
            <person name="Glavina Del Rio T."/>
            <person name="Copeland A."/>
            <person name="Tice H."/>
            <person name="Cheng J.F."/>
            <person name="Lucas S."/>
            <person name="Chen F."/>
            <person name="Nolan M."/>
            <person name="Bruce D."/>
            <person name="Goodwin L."/>
            <person name="Pitluck S."/>
            <person name="Ivanova N."/>
            <person name="Ovchinnikova G."/>
            <person name="Pati A."/>
            <person name="Chen A."/>
            <person name="Palaniappan K."/>
            <person name="Land M."/>
            <person name="Hauser L."/>
            <person name="Chang Y.J."/>
            <person name="Jeffries C.D."/>
            <person name="Chain P."/>
            <person name="Meincke L."/>
            <person name="Sims D."/>
            <person name="Chertkov O."/>
            <person name="Han C."/>
            <person name="Brettin T."/>
            <person name="Detter J.C."/>
            <person name="Wahrenburg C."/>
            <person name="Rohde M."/>
            <person name="Pukall R."/>
            <person name="Goker M."/>
            <person name="Bristow J."/>
            <person name="Eisen J.A."/>
            <person name="Markowitz V."/>
            <person name="Hugenholtz P."/>
            <person name="Klenk H.P."/>
            <person name="Kyrpides N.C."/>
        </authorList>
    </citation>
    <scope>NUCLEOTIDE SEQUENCE [LARGE SCALE GENOMIC DNA]</scope>
    <source>
        <strain evidence="5">ATCC 27009 / DSM 446 / BCRC 14685 / JCM 5260 / KCTC 1825 / NBRC 15652 / NCIMB 11725 / NRRL B-14509 / 104-IA</strain>
        <plasmid evidence="4 5">pAACI02</plasmid>
    </source>
</reference>
<reference evidence="5" key="1">
    <citation type="submission" date="2009-09" db="EMBL/GenBank/DDBJ databases">
        <title>The complete plasmid2 of Alicyclobacillus acidocaldarius subsp. acidocaldarius DSM 446.</title>
        <authorList>
            <consortium name="US DOE Joint Genome Institute (JGI-PGF)"/>
            <person name="Lucas S."/>
            <person name="Copeland A."/>
            <person name="Lapidus A."/>
            <person name="Glavina del Rio T."/>
            <person name="Dalin E."/>
            <person name="Tice H."/>
            <person name="Bruce D."/>
            <person name="Goodwin L."/>
            <person name="Pitluck S."/>
            <person name="Kyrpides N."/>
            <person name="Mavromatis K."/>
            <person name="Ivanova N."/>
            <person name="Ovchinnikova G."/>
            <person name="Chertkov O."/>
            <person name="Sims D."/>
            <person name="Brettin T."/>
            <person name="Detter J.C."/>
            <person name="Han C."/>
            <person name="Larimer F."/>
            <person name="Land M."/>
            <person name="Hauser L."/>
            <person name="Markowitz V."/>
            <person name="Cheng J.-F."/>
            <person name="Hugenholtz P."/>
            <person name="Woyke T."/>
            <person name="Wu D."/>
            <person name="Pukall R."/>
            <person name="Klenk H.-P."/>
            <person name="Eisen J.A."/>
        </authorList>
    </citation>
    <scope>NUCLEOTIDE SEQUENCE [LARGE SCALE GENOMIC DNA]</scope>
    <source>
        <strain evidence="5">ATCC 27009 / DSM 446 / BCRC 14685 / JCM 5260 / KCTC 1825 / NBRC 15652 / NCIMB 11725 / NRRL B-14509 / 104-IA</strain>
        <plasmid evidence="5">pAACI02</plasmid>
    </source>
</reference>
<evidence type="ECO:0000256" key="1">
    <source>
        <dbReference type="SAM" id="Coils"/>
    </source>
</evidence>
<dbReference type="KEGG" id="aac:Aaci_3060"/>
<dbReference type="PANTHER" id="PTHR34614:SF2">
    <property type="entry name" value="TRANSPOSASE IS4-LIKE DOMAIN-CONTAINING PROTEIN"/>
    <property type="match status" value="1"/>
</dbReference>
<dbReference type="eggNOG" id="COG5421">
    <property type="taxonomic scope" value="Bacteria"/>
</dbReference>
<accession>C8WYG6</accession>
<evidence type="ECO:0000259" key="3">
    <source>
        <dbReference type="Pfam" id="PF01609"/>
    </source>
</evidence>
<sequence length="579" mass="66130">MPYHVGMYIRVIRRKNKNGSVTGYVQLAHNYRDPNTGQPKAKVLYTFGREDEIDLEALRRLAQSIHRFVGDEFTAGRGQSEGIQTTLLDSRPMGGAYLLDELWRQLGLDEVLRERLADRKFKAAVERVIFAMVANRALAPSSKLAMEEWVDREVALPGMTELDVWQAYRAMDFLHDVAEDLQYEVFRRVSDLLNLDVDLLFFDTTSTYFETEDESDDSLRRKGYSKDHRPDLPQVVIGLAVTRDGIPVRCWTWPGNTADMSVVEEVKQDLIGWRLGRVITVVDRGFVSESNLRILQRAGGHYIAGEKMTSGKPAVEAALARPGRFRELRPNLKVKEVVVGDGEARVRYVLAFNPEEAKRDEARREAMLRELRMELERLKELQGEAHTKAHCRLASHPTFKRYLKQDRWGNLRIDPEAVRQAAHLDGKYLIRTSDDTLSTEDVALGYKQLLMVESAFRTLKTTLDIRPVYHRKDERIRSHVLLCWLALLLVRIAEVQIGRSWPDIRSHVQGNAPSDAFRRDRCAAHRNDRGAAGDPASLEDQGTAEDPEGRTSNTRAVDTTRVIHRSHESTSDMGLWDFV</sequence>
<dbReference type="InterPro" id="IPR047654">
    <property type="entry name" value="IS1634_transpos"/>
</dbReference>
<protein>
    <submittedName>
        <fullName evidence="4">Transposase IS4 family protein</fullName>
    </submittedName>
</protein>
<dbReference type="PANTHER" id="PTHR34614">
    <property type="match status" value="1"/>
</dbReference>
<dbReference type="InterPro" id="IPR012337">
    <property type="entry name" value="RNaseH-like_sf"/>
</dbReference>
<keyword evidence="4" id="KW-0614">Plasmid</keyword>
<dbReference type="Proteomes" id="UP000001917">
    <property type="component" value="Plasmid pAACI02"/>
</dbReference>
<keyword evidence="1" id="KW-0175">Coiled coil</keyword>
<evidence type="ECO:0000313" key="4">
    <source>
        <dbReference type="EMBL" id="ACV60060.1"/>
    </source>
</evidence>
<dbReference type="NCBIfam" id="NF033559">
    <property type="entry name" value="transpos_IS1634"/>
    <property type="match status" value="1"/>
</dbReference>
<evidence type="ECO:0000313" key="5">
    <source>
        <dbReference type="Proteomes" id="UP000001917"/>
    </source>
</evidence>
<feature type="domain" description="Transposase IS4-like" evidence="3">
    <location>
        <begin position="223"/>
        <end position="489"/>
    </location>
</feature>
<dbReference type="Pfam" id="PF01609">
    <property type="entry name" value="DDE_Tnp_1"/>
    <property type="match status" value="1"/>
</dbReference>
<dbReference type="AlphaFoldDB" id="C8WYG6"/>
<dbReference type="HOGENOM" id="CLU_022426_5_1_9"/>
<proteinExistence type="predicted"/>
<dbReference type="GO" id="GO:0006313">
    <property type="term" value="P:DNA transposition"/>
    <property type="evidence" value="ECO:0007669"/>
    <property type="project" value="InterPro"/>
</dbReference>
<dbReference type="GO" id="GO:0004803">
    <property type="term" value="F:transposase activity"/>
    <property type="evidence" value="ECO:0007669"/>
    <property type="project" value="InterPro"/>
</dbReference>
<organism evidence="4 5">
    <name type="scientific">Alicyclobacillus acidocaldarius subsp. acidocaldarius (strain ATCC 27009 / DSM 446 / BCRC 14685 / JCM 5260 / KCTC 1825 / NBRC 15652 / NCIMB 11725 / NRRL B-14509 / 104-IA)</name>
    <name type="common">Bacillus acidocaldarius</name>
    <dbReference type="NCBI Taxonomy" id="521098"/>
    <lineage>
        <taxon>Bacteria</taxon>
        <taxon>Bacillati</taxon>
        <taxon>Bacillota</taxon>
        <taxon>Bacilli</taxon>
        <taxon>Bacillales</taxon>
        <taxon>Alicyclobacillaceae</taxon>
        <taxon>Alicyclobacillus</taxon>
    </lineage>
</organism>